<accession>A0A1X7FGC0</accession>
<dbReference type="Gene3D" id="2.30.30.760">
    <property type="match status" value="1"/>
</dbReference>
<dbReference type="AlphaFoldDB" id="A0A1X7FGC0"/>
<dbReference type="GO" id="GO:0044780">
    <property type="term" value="P:bacterial-type flagellum assembly"/>
    <property type="evidence" value="ECO:0007669"/>
    <property type="project" value="InterPro"/>
</dbReference>
<dbReference type="Gene3D" id="3.90.1210.10">
    <property type="entry name" value="Antifreeze-like/N-acetylneuraminic acid synthase C-terminal domain"/>
    <property type="match status" value="1"/>
</dbReference>
<evidence type="ECO:0000313" key="6">
    <source>
        <dbReference type="Proteomes" id="UP000192911"/>
    </source>
</evidence>
<comment type="subcellular location">
    <subcellularLocation>
        <location evidence="1">Periplasm</location>
    </subcellularLocation>
</comment>
<keyword evidence="2" id="KW-0732">Signal</keyword>
<proteinExistence type="predicted"/>
<sequence>MPFFAAADRPRQARPGRAMPRRAGVLGARLAGWRGAAAALGLACSTLTMLTAPAAQAQQPSGGQIYIPGPGERGAAQSNAAADAAGGASNGIITIPGPGEQPAGRTAAAAPSGIITIPGPGERGAQAAGGAFGRGRQAGPKAAAASSDVVPVVVTPAPRTARAAQPIALDRPAGAGGSTLDTPVAPAKPVAAVKPIQVAAARPVAAAGGDASGPQAQAPTGNQDGESIRRVALAYLQQQSAGLPGKVTITVAPAFPRGLAACTTLVPFMPPGARLWGRTSVGVRCAGERPWTLYLQARVSLEASYYLAAHQIEPGTVLTAADLTTRDGDLANLPRTIVTDASQAVGAVALARISAGSPLRQDMLRSASSVTIGQTVKVVAVGQGFTISSEGSVMNNASPGEQVRIKTAGGQIISGIVKDGSTVEIPM</sequence>
<dbReference type="Pfam" id="PF17656">
    <property type="entry name" value="ChapFlgA_N"/>
    <property type="match status" value="1"/>
</dbReference>
<dbReference type="InterPro" id="IPR013974">
    <property type="entry name" value="SAF"/>
</dbReference>
<feature type="domain" description="SAF" evidence="4">
    <location>
        <begin position="303"/>
        <end position="365"/>
    </location>
</feature>
<dbReference type="STRING" id="28094.SAMN06295900_1095"/>
<dbReference type="OrthoDB" id="8561436at2"/>
<protein>
    <submittedName>
        <fullName evidence="5">Flagella basal body P-ring formation protein FlgA</fullName>
    </submittedName>
</protein>
<dbReference type="InterPro" id="IPR017585">
    <property type="entry name" value="SAF_FlgA"/>
</dbReference>
<dbReference type="SMART" id="SM00858">
    <property type="entry name" value="SAF"/>
    <property type="match status" value="1"/>
</dbReference>
<dbReference type="Proteomes" id="UP000192911">
    <property type="component" value="Unassembled WGS sequence"/>
</dbReference>
<evidence type="ECO:0000313" key="5">
    <source>
        <dbReference type="EMBL" id="SMF51695.1"/>
    </source>
</evidence>
<dbReference type="GO" id="GO:0042597">
    <property type="term" value="C:periplasmic space"/>
    <property type="evidence" value="ECO:0007669"/>
    <property type="project" value="UniProtKB-SubCell"/>
</dbReference>
<dbReference type="GeneID" id="95549940"/>
<keyword evidence="6" id="KW-1185">Reference proteome</keyword>
<dbReference type="PANTHER" id="PTHR36307:SF1">
    <property type="entry name" value="FLAGELLA BASAL BODY P-RING FORMATION PROTEIN FLGA"/>
    <property type="match status" value="1"/>
</dbReference>
<keyword evidence="5" id="KW-0966">Cell projection</keyword>
<dbReference type="NCBIfam" id="TIGR03170">
    <property type="entry name" value="flgA_cterm"/>
    <property type="match status" value="1"/>
</dbReference>
<dbReference type="PANTHER" id="PTHR36307">
    <property type="entry name" value="FLAGELLA BASAL BODY P-RING FORMATION PROTEIN FLGA"/>
    <property type="match status" value="1"/>
</dbReference>
<evidence type="ECO:0000256" key="2">
    <source>
        <dbReference type="ARBA" id="ARBA00022729"/>
    </source>
</evidence>
<evidence type="ECO:0000256" key="1">
    <source>
        <dbReference type="ARBA" id="ARBA00004418"/>
    </source>
</evidence>
<reference evidence="6" key="1">
    <citation type="submission" date="2017-04" db="EMBL/GenBank/DDBJ databases">
        <authorList>
            <person name="Varghese N."/>
            <person name="Submissions S."/>
        </authorList>
    </citation>
    <scope>NUCLEOTIDE SEQUENCE [LARGE SCALE GENOMIC DNA]</scope>
    <source>
        <strain evidence="6">Ballard 720</strain>
    </source>
</reference>
<dbReference type="RefSeq" id="WP_085228724.1">
    <property type="nucleotide sequence ID" value="NZ_BSQD01000009.1"/>
</dbReference>
<keyword evidence="3" id="KW-0574">Periplasm</keyword>
<dbReference type="InterPro" id="IPR041231">
    <property type="entry name" value="FlgA_N"/>
</dbReference>
<dbReference type="InterPro" id="IPR039246">
    <property type="entry name" value="Flagellar_FlgA"/>
</dbReference>
<dbReference type="Pfam" id="PF13144">
    <property type="entry name" value="ChapFlgA"/>
    <property type="match status" value="1"/>
</dbReference>
<keyword evidence="5" id="KW-0969">Cilium</keyword>
<name>A0A1X7FGC0_TRICW</name>
<keyword evidence="5" id="KW-0282">Flagellum</keyword>
<dbReference type="CDD" id="cd11614">
    <property type="entry name" value="SAF_CpaB_FlgA_like"/>
    <property type="match status" value="1"/>
</dbReference>
<evidence type="ECO:0000259" key="4">
    <source>
        <dbReference type="SMART" id="SM00858"/>
    </source>
</evidence>
<evidence type="ECO:0000256" key="3">
    <source>
        <dbReference type="ARBA" id="ARBA00022764"/>
    </source>
</evidence>
<gene>
    <name evidence="5" type="ORF">SAMN06295900_1095</name>
</gene>
<organism evidence="5 6">
    <name type="scientific">Trinickia caryophylli</name>
    <name type="common">Paraburkholderia caryophylli</name>
    <dbReference type="NCBI Taxonomy" id="28094"/>
    <lineage>
        <taxon>Bacteria</taxon>
        <taxon>Pseudomonadati</taxon>
        <taxon>Pseudomonadota</taxon>
        <taxon>Betaproteobacteria</taxon>
        <taxon>Burkholderiales</taxon>
        <taxon>Burkholderiaceae</taxon>
        <taxon>Trinickia</taxon>
    </lineage>
</organism>
<dbReference type="EMBL" id="FXAH01000009">
    <property type="protein sequence ID" value="SMF51695.1"/>
    <property type="molecule type" value="Genomic_DNA"/>
</dbReference>